<evidence type="ECO:0000313" key="3">
    <source>
        <dbReference type="Proteomes" id="UP000184310"/>
    </source>
</evidence>
<keyword evidence="1" id="KW-0175">Coiled coil</keyword>
<reference evidence="2 3" key="1">
    <citation type="submission" date="2016-11" db="EMBL/GenBank/DDBJ databases">
        <authorList>
            <person name="Jaros S."/>
            <person name="Januszkiewicz K."/>
            <person name="Wedrychowicz H."/>
        </authorList>
    </citation>
    <scope>NUCLEOTIDE SEQUENCE [LARGE SCALE GENOMIC DNA]</scope>
    <source>
        <strain evidence="2 3">DSM 21758</strain>
    </source>
</reference>
<evidence type="ECO:0000256" key="1">
    <source>
        <dbReference type="SAM" id="Coils"/>
    </source>
</evidence>
<dbReference type="EMBL" id="FQZB01000029">
    <property type="protein sequence ID" value="SHK80216.1"/>
    <property type="molecule type" value="Genomic_DNA"/>
</dbReference>
<dbReference type="AlphaFoldDB" id="A0A1M6VG09"/>
<gene>
    <name evidence="2" type="ORF">SAMN02745163_04485</name>
</gene>
<evidence type="ECO:0000313" key="2">
    <source>
        <dbReference type="EMBL" id="SHK80216.1"/>
    </source>
</evidence>
<accession>A0A1M6VG09</accession>
<organism evidence="2 3">
    <name type="scientific">Clostridium cavendishii DSM 21758</name>
    <dbReference type="NCBI Taxonomy" id="1121302"/>
    <lineage>
        <taxon>Bacteria</taxon>
        <taxon>Bacillati</taxon>
        <taxon>Bacillota</taxon>
        <taxon>Clostridia</taxon>
        <taxon>Eubacteriales</taxon>
        <taxon>Clostridiaceae</taxon>
        <taxon>Clostridium</taxon>
    </lineage>
</organism>
<keyword evidence="3" id="KW-1185">Reference proteome</keyword>
<name>A0A1M6VG09_9CLOT</name>
<feature type="coiled-coil region" evidence="1">
    <location>
        <begin position="32"/>
        <end position="76"/>
    </location>
</feature>
<dbReference type="STRING" id="1121302.SAMN02745163_04485"/>
<dbReference type="Proteomes" id="UP000184310">
    <property type="component" value="Unassembled WGS sequence"/>
</dbReference>
<sequence length="77" mass="9379">MILLYNIKYRVFEGIFEKNYERLKWGVKMTNMSELEEELVELKLKKRNLILAGKKTEEIDLTIKEIENKIKLQKQQY</sequence>
<protein>
    <submittedName>
        <fullName evidence="2">Uncharacterized protein</fullName>
    </submittedName>
</protein>
<proteinExistence type="predicted"/>